<dbReference type="EMBL" id="BARW01022335">
    <property type="protein sequence ID" value="GAI98273.1"/>
    <property type="molecule type" value="Genomic_DNA"/>
</dbReference>
<organism evidence="1">
    <name type="scientific">marine sediment metagenome</name>
    <dbReference type="NCBI Taxonomy" id="412755"/>
    <lineage>
        <taxon>unclassified sequences</taxon>
        <taxon>metagenomes</taxon>
        <taxon>ecological metagenomes</taxon>
    </lineage>
</organism>
<reference evidence="1" key="1">
    <citation type="journal article" date="2014" name="Front. Microbiol.">
        <title>High frequency of phylogenetically diverse reductive dehalogenase-homologous genes in deep subseafloor sedimentary metagenomes.</title>
        <authorList>
            <person name="Kawai M."/>
            <person name="Futagami T."/>
            <person name="Toyoda A."/>
            <person name="Takaki Y."/>
            <person name="Nishi S."/>
            <person name="Hori S."/>
            <person name="Arai W."/>
            <person name="Tsubouchi T."/>
            <person name="Morono Y."/>
            <person name="Uchiyama I."/>
            <person name="Ito T."/>
            <person name="Fujiyama A."/>
            <person name="Inagaki F."/>
            <person name="Takami H."/>
        </authorList>
    </citation>
    <scope>NUCLEOTIDE SEQUENCE</scope>
    <source>
        <strain evidence="1">Expedition CK06-06</strain>
    </source>
</reference>
<comment type="caution">
    <text evidence="1">The sequence shown here is derived from an EMBL/GenBank/DDBJ whole genome shotgun (WGS) entry which is preliminary data.</text>
</comment>
<protein>
    <submittedName>
        <fullName evidence="1">Uncharacterized protein</fullName>
    </submittedName>
</protein>
<proteinExistence type="predicted"/>
<evidence type="ECO:0000313" key="1">
    <source>
        <dbReference type="EMBL" id="GAI98273.1"/>
    </source>
</evidence>
<accession>X1SZ99</accession>
<sequence>EFSFSIPYVYEFIEFRIEFRNGIKRFSSIL</sequence>
<feature type="non-terminal residue" evidence="1">
    <location>
        <position position="1"/>
    </location>
</feature>
<name>X1SZ99_9ZZZZ</name>
<gene>
    <name evidence="1" type="ORF">S12H4_37309</name>
</gene>
<dbReference type="AlphaFoldDB" id="X1SZ99"/>